<accession>T1K8E2</accession>
<feature type="compositionally biased region" description="Acidic residues" evidence="1">
    <location>
        <begin position="934"/>
        <end position="949"/>
    </location>
</feature>
<dbReference type="eggNOG" id="ENOG502SBW8">
    <property type="taxonomic scope" value="Eukaryota"/>
</dbReference>
<feature type="region of interest" description="Disordered" evidence="1">
    <location>
        <begin position="404"/>
        <end position="579"/>
    </location>
</feature>
<feature type="compositionally biased region" description="Low complexity" evidence="1">
    <location>
        <begin position="1130"/>
        <end position="1142"/>
    </location>
</feature>
<feature type="compositionally biased region" description="Polar residues" evidence="1">
    <location>
        <begin position="544"/>
        <end position="556"/>
    </location>
</feature>
<feature type="compositionally biased region" description="Basic and acidic residues" evidence="1">
    <location>
        <begin position="510"/>
        <end position="538"/>
    </location>
</feature>
<feature type="compositionally biased region" description="Basic and acidic residues" evidence="1">
    <location>
        <begin position="873"/>
        <end position="887"/>
    </location>
</feature>
<dbReference type="Proteomes" id="UP000015104">
    <property type="component" value="Unassembled WGS sequence"/>
</dbReference>
<feature type="region of interest" description="Disordered" evidence="1">
    <location>
        <begin position="633"/>
        <end position="718"/>
    </location>
</feature>
<evidence type="ECO:0000256" key="1">
    <source>
        <dbReference type="SAM" id="MobiDB-lite"/>
    </source>
</evidence>
<feature type="compositionally biased region" description="Polar residues" evidence="1">
    <location>
        <begin position="462"/>
        <end position="475"/>
    </location>
</feature>
<feature type="compositionally biased region" description="Pro residues" evidence="1">
    <location>
        <begin position="137"/>
        <end position="154"/>
    </location>
</feature>
<dbReference type="SUPFAM" id="SSF49265">
    <property type="entry name" value="Fibronectin type III"/>
    <property type="match status" value="1"/>
</dbReference>
<dbReference type="InterPro" id="IPR036116">
    <property type="entry name" value="FN3_sf"/>
</dbReference>
<keyword evidence="4" id="KW-1185">Reference proteome</keyword>
<feature type="region of interest" description="Disordered" evidence="1">
    <location>
        <begin position="1105"/>
        <end position="1142"/>
    </location>
</feature>
<evidence type="ECO:0000313" key="4">
    <source>
        <dbReference type="Proteomes" id="UP000015104"/>
    </source>
</evidence>
<reference evidence="4" key="1">
    <citation type="submission" date="2011-08" db="EMBL/GenBank/DDBJ databases">
        <authorList>
            <person name="Rombauts S."/>
        </authorList>
    </citation>
    <scope>NUCLEOTIDE SEQUENCE</scope>
    <source>
        <strain evidence="4">London</strain>
    </source>
</reference>
<dbReference type="Gene3D" id="2.60.40.10">
    <property type="entry name" value="Immunoglobulins"/>
    <property type="match status" value="1"/>
</dbReference>
<feature type="compositionally biased region" description="Basic residues" evidence="1">
    <location>
        <begin position="423"/>
        <end position="435"/>
    </location>
</feature>
<keyword evidence="2" id="KW-0812">Transmembrane</keyword>
<feature type="region of interest" description="Disordered" evidence="1">
    <location>
        <begin position="912"/>
        <end position="982"/>
    </location>
</feature>
<name>T1K8E2_TETUR</name>
<organism evidence="3 4">
    <name type="scientific">Tetranychus urticae</name>
    <name type="common">Two-spotted spider mite</name>
    <dbReference type="NCBI Taxonomy" id="32264"/>
    <lineage>
        <taxon>Eukaryota</taxon>
        <taxon>Metazoa</taxon>
        <taxon>Ecdysozoa</taxon>
        <taxon>Arthropoda</taxon>
        <taxon>Chelicerata</taxon>
        <taxon>Arachnida</taxon>
        <taxon>Acari</taxon>
        <taxon>Acariformes</taxon>
        <taxon>Trombidiformes</taxon>
        <taxon>Prostigmata</taxon>
        <taxon>Eleutherengona</taxon>
        <taxon>Raphignathae</taxon>
        <taxon>Tetranychoidea</taxon>
        <taxon>Tetranychidae</taxon>
        <taxon>Tetranychus</taxon>
    </lineage>
</organism>
<evidence type="ECO:0000256" key="2">
    <source>
        <dbReference type="SAM" id="Phobius"/>
    </source>
</evidence>
<sequence length="1192" mass="129922">MLNSSTTAVGLSGPPHFVDLHVNPGESVSIQLFDGNETVLRGPATVTMISQHSFPPVPMPVQVPPGHMVQQIVDENGTLRHIILSALNNNGTNTSNTTPPAATLVPQQQAYPYCCCCCYCSTSNFFSRDLLSSSLPSPNPLPTPPPPPPPPPPIHHSNLWEMGLTHVDSTRRLPFSRTNSKVNSYNIDMTFPASPTTTIRRRLPNRNYSYTKRSPSTLLQATTTSTTTTTTTSTATINNNTSITTTTITTTTTGTSPTINSHTNSHSNPTVNGVTTKLSSSGVLSIATVTSTLTTATTTTTATSTITTSTTNIPGQNSIRTINGKNQTLTVTVSETGSVSRTGAITFPVTHLRTNGSNVATKLTTSVPELISSTEQSTKHQQQQSTKIECLLFSNSNNSVTSGSYNFNSKHNTVTNSSSSTSSHHHHHHHHHHIFTHGANDKLVDSEKNKSSHHHKDNSSSGVLVNRNTNSTSNGLLIGFPSSPIKNGSLNAKGSTTLSTKTQSSNNSPKNDHVSRKVRRDEKSKEEKESNKSKENTPQRKKSNIINTPNGSNYTLDNEIGKNSSGASSASNSKESSPIKIPLNRLSHCKPLQAPIPAIIPINVTLATGPSTTTVPIISIPVEAASLLKKGCDLGNEEDGKESNNDPVATVSVPESPLRSDNCVVSSTLGLNSSLDSKSRKETKESTLTETDSKTNKSTGRNLSRGQQQSQVSTSLRAMPTSVIVNDVDTKINDENTLVVIENETKENISETRPNEKSSTKLNITKFIDHSEVQENGDKLEEEDDTDTDANDICVKGQDAKKKIDSIDQCDVGQVQQSELQSDENFVVNDDSNVRLADNIDKESLTVKNDIDEDKDIIATSNKESNRSGDAFLEQKSKSDDKIDSQHRSTTRATTCNGYVNNVTAIEAIKEDISDSSATHDKNENGDEKTVNYAEDDHDGDDNEEEDDDSSLRDEKSSKTNGIMIYGGDSGDKPKNSPQRSPKHLLPQIQVFCLTYTSLTATSVKLKWINEQGHHNNHHSHHHTPSSSYGSLISETRHYMVEMMKSNAKNGTVTPTTRIVYQGTQASCRVSHLTPSEQYSFRVRLSENNHQLVSNVLTLVTPEHQPVNKRQRSRAQNSNQQVQLSLESSQKQQHFNQNQEQAAFRQQESLNNKIDGETRIIRSEQKCAIVIISLVSVLAVILACIIHNLLMY</sequence>
<feature type="compositionally biased region" description="Polar residues" evidence="1">
    <location>
        <begin position="484"/>
        <end position="509"/>
    </location>
</feature>
<evidence type="ECO:0008006" key="5">
    <source>
        <dbReference type="Google" id="ProtNLM"/>
    </source>
</evidence>
<dbReference type="KEGG" id="tut:107361930"/>
<dbReference type="EMBL" id="CAEY01001874">
    <property type="status" value="NOT_ANNOTATED_CDS"/>
    <property type="molecule type" value="Genomic_DNA"/>
</dbReference>
<dbReference type="InterPro" id="IPR013783">
    <property type="entry name" value="Ig-like_fold"/>
</dbReference>
<feature type="compositionally biased region" description="Polar residues" evidence="1">
    <location>
        <begin position="696"/>
        <end position="716"/>
    </location>
</feature>
<feature type="compositionally biased region" description="Basic and acidic residues" evidence="1">
    <location>
        <begin position="439"/>
        <end position="450"/>
    </location>
</feature>
<dbReference type="EnsemblMetazoa" id="tetur07g01020.1">
    <property type="protein sequence ID" value="tetur07g01020.1"/>
    <property type="gene ID" value="tetur07g01020"/>
</dbReference>
<feature type="transmembrane region" description="Helical" evidence="2">
    <location>
        <begin position="1168"/>
        <end position="1190"/>
    </location>
</feature>
<dbReference type="OMA" id="SETRHYM"/>
<feature type="compositionally biased region" description="Basic and acidic residues" evidence="1">
    <location>
        <begin position="912"/>
        <end position="930"/>
    </location>
</feature>
<proteinExistence type="predicted"/>
<feature type="compositionally biased region" description="Basic and acidic residues" evidence="1">
    <location>
        <begin position="677"/>
        <end position="695"/>
    </location>
</feature>
<dbReference type="AlphaFoldDB" id="T1K8E2"/>
<feature type="compositionally biased region" description="Low complexity" evidence="1">
    <location>
        <begin position="561"/>
        <end position="576"/>
    </location>
</feature>
<evidence type="ECO:0000313" key="3">
    <source>
        <dbReference type="EnsemblMetazoa" id="tetur07g01020.1"/>
    </source>
</evidence>
<feature type="compositionally biased region" description="Low complexity" evidence="1">
    <location>
        <begin position="408"/>
        <end position="422"/>
    </location>
</feature>
<reference evidence="3" key="2">
    <citation type="submission" date="2015-06" db="UniProtKB">
        <authorList>
            <consortium name="EnsemblMetazoa"/>
        </authorList>
    </citation>
    <scope>IDENTIFICATION</scope>
</reference>
<keyword evidence="2" id="KW-1133">Transmembrane helix</keyword>
<protein>
    <recommendedName>
        <fullName evidence="5">Fibronectin type-III domain-containing protein</fullName>
    </recommendedName>
</protein>
<feature type="region of interest" description="Disordered" evidence="1">
    <location>
        <begin position="136"/>
        <end position="158"/>
    </location>
</feature>
<feature type="region of interest" description="Disordered" evidence="1">
    <location>
        <begin position="859"/>
        <end position="891"/>
    </location>
</feature>
<feature type="compositionally biased region" description="Low complexity" evidence="1">
    <location>
        <begin position="1114"/>
        <end position="1123"/>
    </location>
</feature>
<gene>
    <name evidence="3" type="primary">107361930</name>
</gene>
<dbReference type="HOGENOM" id="CLU_271725_0_0_1"/>
<keyword evidence="2" id="KW-0472">Membrane</keyword>
<dbReference type="STRING" id="32264.T1K8E2"/>
<feature type="compositionally biased region" description="Polar residues" evidence="1">
    <location>
        <begin position="663"/>
        <end position="676"/>
    </location>
</feature>
<dbReference type="OrthoDB" id="443915at2759"/>